<protein>
    <recommendedName>
        <fullName evidence="4">Agarase</fullName>
    </recommendedName>
</protein>
<feature type="chain" id="PRO_5020740465" description="Agarase" evidence="1">
    <location>
        <begin position="34"/>
        <end position="529"/>
    </location>
</feature>
<sequence length="529" mass="59936">MTSLTSRRTFILGASAIAAAGTLGQLRATHATAAPATETSTLLVDRYGQYLHQDWPGKVRSDAQLQREYAEEAANLADITFDHGTYDRYGGLKSLGQHSATGYFRLEKVDGRWWFVTPAGHLFFLKAVDAFSEEEWGYGTLYKNSDGSPREVFEELPDPDRFAAAYAVVEQGLHTVSFLKANLMRKYGDDYKDSWRDITRRRLIDWGFNAQGKWHRDPAVVMPYIERAPTPTDVIKVLWAIDPFDPDFSAKLDRAFTAFGLRTFRTDPWLIGYFFENERGWNRDVVAAVLRRNAELPAKRAFVHYLADAYDDDLARVNEILGTGAQSFRALADESIEISRLPSTDLQAFITLASKEYFRKVRNELQKHDPHHLFLGSCLVPTWRTSPEWNVGGAEFLDAISFDWYSNSADYLRQYGVHDKPIVNLEYSFCYPDRGLTSHNPSITATSIANRGEKYKAFIEAQAASPVFVGSAWFVHYDQPVTRKPGSTEAFNMGLVNQQDQPYHDMTDIMRATNRNLEAVHLRGSAAGR</sequence>
<dbReference type="AlphaFoldDB" id="A0A4R6JGI0"/>
<name>A0A4R6JGI0_9ACTN</name>
<dbReference type="PROSITE" id="PS51318">
    <property type="entry name" value="TAT"/>
    <property type="match status" value="1"/>
</dbReference>
<dbReference type="InterPro" id="IPR006311">
    <property type="entry name" value="TAT_signal"/>
</dbReference>
<evidence type="ECO:0000313" key="2">
    <source>
        <dbReference type="EMBL" id="TDO35130.1"/>
    </source>
</evidence>
<organism evidence="2 3">
    <name type="scientific">Kribbella caucasensis</name>
    <dbReference type="NCBI Taxonomy" id="2512215"/>
    <lineage>
        <taxon>Bacteria</taxon>
        <taxon>Bacillati</taxon>
        <taxon>Actinomycetota</taxon>
        <taxon>Actinomycetes</taxon>
        <taxon>Propionibacteriales</taxon>
        <taxon>Kribbellaceae</taxon>
        <taxon>Kribbella</taxon>
    </lineage>
</organism>
<reference evidence="2 3" key="1">
    <citation type="submission" date="2019-03" db="EMBL/GenBank/DDBJ databases">
        <title>Genomic Encyclopedia of Type Strains, Phase III (KMG-III): the genomes of soil and plant-associated and newly described type strains.</title>
        <authorList>
            <person name="Whitman W."/>
        </authorList>
    </citation>
    <scope>NUCLEOTIDE SEQUENCE [LARGE SCALE GENOMIC DNA]</scope>
    <source>
        <strain evidence="2 3">VKM Ac-2527</strain>
    </source>
</reference>
<keyword evidence="3" id="KW-1185">Reference proteome</keyword>
<dbReference type="Gene3D" id="3.20.20.80">
    <property type="entry name" value="Glycosidases"/>
    <property type="match status" value="1"/>
</dbReference>
<evidence type="ECO:0008006" key="4">
    <source>
        <dbReference type="Google" id="ProtNLM"/>
    </source>
</evidence>
<dbReference type="SUPFAM" id="SSF51445">
    <property type="entry name" value="(Trans)glycosidases"/>
    <property type="match status" value="1"/>
</dbReference>
<accession>A0A4R6JGI0</accession>
<feature type="signal peptide" evidence="1">
    <location>
        <begin position="1"/>
        <end position="33"/>
    </location>
</feature>
<comment type="caution">
    <text evidence="2">The sequence shown here is derived from an EMBL/GenBank/DDBJ whole genome shotgun (WGS) entry which is preliminary data.</text>
</comment>
<dbReference type="OrthoDB" id="9800974at2"/>
<evidence type="ECO:0000313" key="3">
    <source>
        <dbReference type="Proteomes" id="UP000295388"/>
    </source>
</evidence>
<keyword evidence="1" id="KW-0732">Signal</keyword>
<gene>
    <name evidence="2" type="ORF">EV643_12416</name>
</gene>
<dbReference type="EMBL" id="SNWQ01000024">
    <property type="protein sequence ID" value="TDO35130.1"/>
    <property type="molecule type" value="Genomic_DNA"/>
</dbReference>
<evidence type="ECO:0000256" key="1">
    <source>
        <dbReference type="SAM" id="SignalP"/>
    </source>
</evidence>
<dbReference type="Proteomes" id="UP000295388">
    <property type="component" value="Unassembled WGS sequence"/>
</dbReference>
<dbReference type="InterPro" id="IPR017853">
    <property type="entry name" value="GH"/>
</dbReference>
<dbReference type="RefSeq" id="WP_133804600.1">
    <property type="nucleotide sequence ID" value="NZ_SNWQ01000024.1"/>
</dbReference>
<proteinExistence type="predicted"/>